<dbReference type="Gene3D" id="3.20.20.190">
    <property type="entry name" value="Phosphatidylinositol (PI) phosphodiesterase"/>
    <property type="match status" value="1"/>
</dbReference>
<dbReference type="OrthoDB" id="195526at2"/>
<evidence type="ECO:0000313" key="3">
    <source>
        <dbReference type="EMBL" id="QEE30707.1"/>
    </source>
</evidence>
<protein>
    <recommendedName>
        <fullName evidence="5">Calcium-dependent phosphoinositide phospholipase C</fullName>
    </recommendedName>
</protein>
<dbReference type="Proteomes" id="UP000321820">
    <property type="component" value="Chromosome"/>
</dbReference>
<evidence type="ECO:0008006" key="5">
    <source>
        <dbReference type="Google" id="ProtNLM"/>
    </source>
</evidence>
<keyword evidence="4" id="KW-1185">Reference proteome</keyword>
<reference evidence="3 4" key="1">
    <citation type="submission" date="2019-08" db="EMBL/GenBank/DDBJ databases">
        <title>Complete genome sequence of Terriglobus albidus strain ORNL.</title>
        <authorList>
            <person name="Podar M."/>
        </authorList>
    </citation>
    <scope>NUCLEOTIDE SEQUENCE [LARGE SCALE GENOMIC DNA]</scope>
    <source>
        <strain evidence="3 4">ORNL</strain>
    </source>
</reference>
<dbReference type="RefSeq" id="WP_147650004.1">
    <property type="nucleotide sequence ID" value="NZ_CP042806.1"/>
</dbReference>
<feature type="compositionally biased region" description="Basic and acidic residues" evidence="1">
    <location>
        <begin position="367"/>
        <end position="387"/>
    </location>
</feature>
<dbReference type="InterPro" id="IPR017946">
    <property type="entry name" value="PLC-like_Pdiesterase_TIM-brl"/>
</dbReference>
<feature type="signal peptide" evidence="2">
    <location>
        <begin position="1"/>
        <end position="19"/>
    </location>
</feature>
<organism evidence="3 4">
    <name type="scientific">Terriglobus albidus</name>
    <dbReference type="NCBI Taxonomy" id="1592106"/>
    <lineage>
        <taxon>Bacteria</taxon>
        <taxon>Pseudomonadati</taxon>
        <taxon>Acidobacteriota</taxon>
        <taxon>Terriglobia</taxon>
        <taxon>Terriglobales</taxon>
        <taxon>Acidobacteriaceae</taxon>
        <taxon>Terriglobus</taxon>
    </lineage>
</organism>
<gene>
    <name evidence="3" type="ORF">FTW19_23550</name>
</gene>
<keyword evidence="2" id="KW-0732">Signal</keyword>
<dbReference type="Pfam" id="PF16670">
    <property type="entry name" value="PI-PLC-C1"/>
    <property type="match status" value="1"/>
</dbReference>
<feature type="region of interest" description="Disordered" evidence="1">
    <location>
        <begin position="362"/>
        <end position="387"/>
    </location>
</feature>
<dbReference type="CDD" id="cd08589">
    <property type="entry name" value="PI-PLCc_SaPLC1_like"/>
    <property type="match status" value="1"/>
</dbReference>
<evidence type="ECO:0000313" key="4">
    <source>
        <dbReference type="Proteomes" id="UP000321820"/>
    </source>
</evidence>
<evidence type="ECO:0000256" key="1">
    <source>
        <dbReference type="SAM" id="MobiDB-lite"/>
    </source>
</evidence>
<evidence type="ECO:0000256" key="2">
    <source>
        <dbReference type="SAM" id="SignalP"/>
    </source>
</evidence>
<feature type="chain" id="PRO_5022874081" description="Calcium-dependent phosphoinositide phospholipase C" evidence="2">
    <location>
        <begin position="20"/>
        <end position="387"/>
    </location>
</feature>
<dbReference type="SUPFAM" id="SSF51695">
    <property type="entry name" value="PLC-like phosphodiesterases"/>
    <property type="match status" value="1"/>
</dbReference>
<proteinExistence type="predicted"/>
<name>A0A5B9EJW1_9BACT</name>
<dbReference type="KEGG" id="talb:FTW19_23550"/>
<dbReference type="GO" id="GO:0006629">
    <property type="term" value="P:lipid metabolic process"/>
    <property type="evidence" value="ECO:0007669"/>
    <property type="project" value="InterPro"/>
</dbReference>
<sequence>MTSSRLGTGLLALAAVAAAAQTSNKQDKLLHLNQIQVVGSHNSYNTGFAPSEEKYFSGHFPDAFHGVDYHHQPLPKQLDAGVRQLELDIVTDPAGGRFSHPKIVGLTKEAGLPADPDFDPQHELDKPGFKVIHLGDVNQRSSCQTFVHCLQDIRGWSKAHPKHVPILLLIEDKQGRLSQLPGATTAEPWTAETWNALDAEIRSVFPARELITPDKVRGKYPTLEAAVLAGAWPTLAESRGKVLFLLYNRPSAPAYLEGHPLLQGRVLFTNSEPGKPDAAFVERDKGSQDEIRALVKSGYLVRTRADFNTDQGRTNDTTRRDLTLASGAQMVSTDFLVSEPAPWTGYTVGLPGGVPARCNPVNAPTGCKDELLEPGVRTKEPSPSHQP</sequence>
<dbReference type="InterPro" id="IPR032075">
    <property type="entry name" value="PI-PLC-C1"/>
</dbReference>
<dbReference type="EMBL" id="CP042806">
    <property type="protein sequence ID" value="QEE30707.1"/>
    <property type="molecule type" value="Genomic_DNA"/>
</dbReference>
<dbReference type="AlphaFoldDB" id="A0A5B9EJW1"/>
<dbReference type="GO" id="GO:0008081">
    <property type="term" value="F:phosphoric diester hydrolase activity"/>
    <property type="evidence" value="ECO:0007669"/>
    <property type="project" value="InterPro"/>
</dbReference>
<accession>A0A5B9EJW1</accession>